<evidence type="ECO:0008006" key="5">
    <source>
        <dbReference type="Google" id="ProtNLM"/>
    </source>
</evidence>
<evidence type="ECO:0000256" key="2">
    <source>
        <dbReference type="SAM" id="SignalP"/>
    </source>
</evidence>
<reference evidence="3 4" key="1">
    <citation type="journal article" date="2011" name="Proc. Natl. Acad. Sci. U.S.A.">
        <title>Niche of harmful alga Aureococcus anophagefferens revealed through ecogenomics.</title>
        <authorList>
            <person name="Gobler C.J."/>
            <person name="Berry D.L."/>
            <person name="Dyhrman S.T."/>
            <person name="Wilhelm S.W."/>
            <person name="Salamov A."/>
            <person name="Lobanov A.V."/>
            <person name="Zhang Y."/>
            <person name="Collier J.L."/>
            <person name="Wurch L.L."/>
            <person name="Kustka A.B."/>
            <person name="Dill B.D."/>
            <person name="Shah M."/>
            <person name="VerBerkmoes N.C."/>
            <person name="Kuo A."/>
            <person name="Terry A."/>
            <person name="Pangilinan J."/>
            <person name="Lindquist E.A."/>
            <person name="Lucas S."/>
            <person name="Paulsen I.T."/>
            <person name="Hattenrath-Lehmann T.K."/>
            <person name="Talmage S.C."/>
            <person name="Walker E.A."/>
            <person name="Koch F."/>
            <person name="Burson A.M."/>
            <person name="Marcoval M.A."/>
            <person name="Tang Y.Z."/>
            <person name="Lecleir G.R."/>
            <person name="Coyne K.J."/>
            <person name="Berg G.M."/>
            <person name="Bertrand E.M."/>
            <person name="Saito M.A."/>
            <person name="Gladyshev V.N."/>
            <person name="Grigoriev I.V."/>
        </authorList>
    </citation>
    <scope>NUCLEOTIDE SEQUENCE [LARGE SCALE GENOMIC DNA]</scope>
    <source>
        <strain evidence="4">CCMP 1984</strain>
    </source>
</reference>
<evidence type="ECO:0000313" key="3">
    <source>
        <dbReference type="EMBL" id="EGB10429.1"/>
    </source>
</evidence>
<dbReference type="InParanoid" id="F0Y4A2"/>
<feature type="region of interest" description="Disordered" evidence="1">
    <location>
        <begin position="803"/>
        <end position="845"/>
    </location>
</feature>
<dbReference type="GeneID" id="20223984"/>
<name>F0Y4A2_AURAN</name>
<feature type="compositionally biased region" description="Pro residues" evidence="1">
    <location>
        <begin position="807"/>
        <end position="831"/>
    </location>
</feature>
<evidence type="ECO:0000313" key="4">
    <source>
        <dbReference type="Proteomes" id="UP000002729"/>
    </source>
</evidence>
<proteinExistence type="predicted"/>
<protein>
    <recommendedName>
        <fullName evidence="5">EGF-like domain-containing protein</fullName>
    </recommendedName>
</protein>
<dbReference type="OrthoDB" id="49473at2759"/>
<dbReference type="EMBL" id="GL833124">
    <property type="protein sequence ID" value="EGB10429.1"/>
    <property type="molecule type" value="Genomic_DNA"/>
</dbReference>
<evidence type="ECO:0000256" key="1">
    <source>
        <dbReference type="SAM" id="MobiDB-lite"/>
    </source>
</evidence>
<feature type="compositionally biased region" description="Low complexity" evidence="1">
    <location>
        <begin position="832"/>
        <end position="843"/>
    </location>
</feature>
<dbReference type="PROSITE" id="PS51257">
    <property type="entry name" value="PROKAR_LIPOPROTEIN"/>
    <property type="match status" value="1"/>
</dbReference>
<feature type="chain" id="PRO_5012429366" description="EGF-like domain-containing protein" evidence="2">
    <location>
        <begin position="16"/>
        <end position="1000"/>
    </location>
</feature>
<dbReference type="KEGG" id="aaf:AURANDRAFT_62635"/>
<dbReference type="RefSeq" id="XP_009035227.1">
    <property type="nucleotide sequence ID" value="XM_009036979.1"/>
</dbReference>
<dbReference type="Proteomes" id="UP000002729">
    <property type="component" value="Unassembled WGS sequence"/>
</dbReference>
<organism evidence="4">
    <name type="scientific">Aureococcus anophagefferens</name>
    <name type="common">Harmful bloom alga</name>
    <dbReference type="NCBI Taxonomy" id="44056"/>
    <lineage>
        <taxon>Eukaryota</taxon>
        <taxon>Sar</taxon>
        <taxon>Stramenopiles</taxon>
        <taxon>Ochrophyta</taxon>
        <taxon>Pelagophyceae</taxon>
        <taxon>Pelagomonadales</taxon>
        <taxon>Pelagomonadaceae</taxon>
        <taxon>Aureococcus</taxon>
    </lineage>
</organism>
<keyword evidence="4" id="KW-1185">Reference proteome</keyword>
<sequence length="1000" mass="103986">MRLVIFAALALGAAAGACGPEDDLIQEETCCEKKASEERCHRFLGCVWTGPGSAEQCVKRPPPPPLTPVLAAPDAFEGGEAFTEGGDAFAGGDGPSCASKKGRDSKSWHRKDAPTKTCAWVERKPTKRCRKKGATGARALTECVRACASCPSGGACVDDATWSHTNKKNKEIDCVSVARNAGRRCALPGAAAACERTCGGCSGDAGAVVGATTTTVAFAGGAECENDETWTTPKGVGCGNHRKKKCKQQTGCTWKRGCKDDKAKSCGDLFKKYDKKKEQGKMKEKDEKKVSKLCDKKKDAAKTKASAACRESCGTCPAESPPGTASPTPTPLGQCGCGLVAGKSCTGLVGNEGAPPDSACVLYSFADCETKAPWVGCVWELPLTPAPTSPAPTPAPTVTPMCNPNCDLSPTPAPTPAPTTTTTTRGAVSWTHAGTFLGAGYDDAAGLEGSFAVSGDGRAVVYGLSGGNPLRVRERREDGSWTSPQLADCGAYNCGREADISRDGLVVAGSASKDWSGRVVVHRRPAGGAFETSVALEGGAFLYPKAVALSADGGVVAALLTDRAAAAAWDGASWRSLAPWPDAGSHRWTCMDLSADGSTLVLGSYYSPHFDNWYAAAGAEECRARAYRWTPTADDPFEGSWVQVGGDVETALAGGNELVPQSVAASADGRAIAVGSNGYENHAWTTMKGRVEVYDLVDGAWSPQPVLEADEGGTKFGEDVALSDDGSVVAFSAPRELSDQKGVVRLFHWDGHAWTQDGADINGVAKGSLSAGGLRGVEINADASVVAAGAFYATDSGSIRVYEHAPRPTPAPTPAPTATPNSPAPTVPSTPAPTATAATTTAPLDAEDLASYEGEIVRLETGSSCVEVKVGHYVGYSPGDCDGQANTVDYGTYDASSANKKKVQHYTGGDLCTTCEHLESCFGYWCDYWTGLEGSSHTCNSLDWQFGCDCDGCSCTKPPKDATESTLELVPTSQLAAGARELSFAQVDGCTWSFELRVGT</sequence>
<dbReference type="AlphaFoldDB" id="F0Y4A2"/>
<keyword evidence="2" id="KW-0732">Signal</keyword>
<gene>
    <name evidence="3" type="ORF">AURANDRAFT_62635</name>
</gene>
<accession>F0Y4A2</accession>
<dbReference type="InterPro" id="IPR011044">
    <property type="entry name" value="Quino_amine_DH_bsu"/>
</dbReference>
<dbReference type="SUPFAM" id="SSF50969">
    <property type="entry name" value="YVTN repeat-like/Quinoprotein amine dehydrogenase"/>
    <property type="match status" value="1"/>
</dbReference>
<feature type="signal peptide" evidence="2">
    <location>
        <begin position="1"/>
        <end position="15"/>
    </location>
</feature>